<dbReference type="PROSITE" id="PS50850">
    <property type="entry name" value="MFS"/>
    <property type="match status" value="1"/>
</dbReference>
<dbReference type="Proteomes" id="UP000660339">
    <property type="component" value="Unassembled WGS sequence"/>
</dbReference>
<keyword evidence="6 8" id="KW-0472">Membrane</keyword>
<reference evidence="10" key="1">
    <citation type="submission" date="2021-01" db="EMBL/GenBank/DDBJ databases">
        <title>Whole genome shotgun sequence of Catellatospora methionotrophica NBRC 14553.</title>
        <authorList>
            <person name="Komaki H."/>
            <person name="Tamura T."/>
        </authorList>
    </citation>
    <scope>NUCLEOTIDE SEQUENCE</scope>
    <source>
        <strain evidence="10">NBRC 14553</strain>
    </source>
</reference>
<feature type="transmembrane region" description="Helical" evidence="8">
    <location>
        <begin position="360"/>
        <end position="386"/>
    </location>
</feature>
<feature type="domain" description="Major facilitator superfamily (MFS) profile" evidence="9">
    <location>
        <begin position="16"/>
        <end position="502"/>
    </location>
</feature>
<feature type="transmembrane region" description="Helical" evidence="8">
    <location>
        <begin position="82"/>
        <end position="101"/>
    </location>
</feature>
<sequence length="540" mass="55282">MNEPPPPIAGRREWIGLAVLLLPLLLVSMDVSVLYFAVPFISADLAPTATQQLWIFDIYGFVLAGLLITMGALGDRIGRRRLLLIGATAFALTSAAAAYAGSAEALIATRALLGIGGATLMPSTLALIRNMFHDAKQRATAIAVWTAALTFGVALGPILSGVLLEHFWWGSVFLINVPFMLLLVVLAPLLVPESRRVTGGRFDRLGAVLSLAAVLPVIWGVKEFAAEGDPLLAGAAILAGLAVGAVFLHRQRTSADPMIDLALFRGRAFSGAIAVNTLAMFALVGFAIFTTQLLQTVWGMSPLEAALWSLVPSLGVGAVAPVAAGLAQRGVPRNRLVAGGFLIALAGFAAMTAVQADSPLWTLMVCAALYACGLVVVMSLSTELILWAAPPERAGAASALSETASEFGGALGMAVLGSIGTAVFRAHLEVPSGLSGQAADIARETLAGAAAVAAATPGPLGEALLASARTSFVSGLHAAAIAAVVLLLIAAALALLTLPSREPAPTTDPGDGPVTPPGAAGRSVVVAQATREPFDIEREG</sequence>
<evidence type="ECO:0000313" key="10">
    <source>
        <dbReference type="EMBL" id="GIG15895.1"/>
    </source>
</evidence>
<evidence type="ECO:0000259" key="9">
    <source>
        <dbReference type="PROSITE" id="PS50850"/>
    </source>
</evidence>
<comment type="caution">
    <text evidence="10">The sequence shown here is derived from an EMBL/GenBank/DDBJ whole genome shotgun (WGS) entry which is preliminary data.</text>
</comment>
<protein>
    <submittedName>
        <fullName evidence="10">MFS transporter</fullName>
    </submittedName>
</protein>
<evidence type="ECO:0000256" key="2">
    <source>
        <dbReference type="ARBA" id="ARBA00022448"/>
    </source>
</evidence>
<feature type="transmembrane region" description="Helical" evidence="8">
    <location>
        <begin position="336"/>
        <end position="354"/>
    </location>
</feature>
<evidence type="ECO:0000256" key="6">
    <source>
        <dbReference type="ARBA" id="ARBA00023136"/>
    </source>
</evidence>
<dbReference type="Gene3D" id="1.20.1720.10">
    <property type="entry name" value="Multidrug resistance protein D"/>
    <property type="match status" value="2"/>
</dbReference>
<feature type="transmembrane region" description="Helical" evidence="8">
    <location>
        <begin position="140"/>
        <end position="160"/>
    </location>
</feature>
<accession>A0A8J3LK01</accession>
<feature type="transmembrane region" description="Helical" evidence="8">
    <location>
        <begin position="476"/>
        <end position="498"/>
    </location>
</feature>
<evidence type="ECO:0000256" key="3">
    <source>
        <dbReference type="ARBA" id="ARBA00022475"/>
    </source>
</evidence>
<feature type="transmembrane region" description="Helical" evidence="8">
    <location>
        <begin position="202"/>
        <end position="219"/>
    </location>
</feature>
<evidence type="ECO:0000256" key="7">
    <source>
        <dbReference type="SAM" id="MobiDB-lite"/>
    </source>
</evidence>
<dbReference type="InterPro" id="IPR011701">
    <property type="entry name" value="MFS"/>
</dbReference>
<evidence type="ECO:0000256" key="4">
    <source>
        <dbReference type="ARBA" id="ARBA00022692"/>
    </source>
</evidence>
<dbReference type="InterPro" id="IPR020846">
    <property type="entry name" value="MFS_dom"/>
</dbReference>
<evidence type="ECO:0000256" key="1">
    <source>
        <dbReference type="ARBA" id="ARBA00004651"/>
    </source>
</evidence>
<keyword evidence="2" id="KW-0813">Transport</keyword>
<feature type="compositionally biased region" description="Low complexity" evidence="7">
    <location>
        <begin position="503"/>
        <end position="521"/>
    </location>
</feature>
<feature type="region of interest" description="Disordered" evidence="7">
    <location>
        <begin position="502"/>
        <end position="524"/>
    </location>
</feature>
<name>A0A8J3LK01_9ACTN</name>
<keyword evidence="4 8" id="KW-0812">Transmembrane</keyword>
<feature type="transmembrane region" description="Helical" evidence="8">
    <location>
        <begin position="231"/>
        <end position="248"/>
    </location>
</feature>
<feature type="transmembrane region" description="Helical" evidence="8">
    <location>
        <begin position="53"/>
        <end position="73"/>
    </location>
</feature>
<dbReference type="AlphaFoldDB" id="A0A8J3LK01"/>
<dbReference type="GO" id="GO:0005886">
    <property type="term" value="C:plasma membrane"/>
    <property type="evidence" value="ECO:0007669"/>
    <property type="project" value="UniProtKB-SubCell"/>
</dbReference>
<keyword evidence="3" id="KW-1003">Cell membrane</keyword>
<comment type="subcellular location">
    <subcellularLocation>
        <location evidence="1">Cell membrane</location>
        <topology evidence="1">Multi-pass membrane protein</topology>
    </subcellularLocation>
</comment>
<evidence type="ECO:0000313" key="11">
    <source>
        <dbReference type="Proteomes" id="UP000660339"/>
    </source>
</evidence>
<dbReference type="SUPFAM" id="SSF103473">
    <property type="entry name" value="MFS general substrate transporter"/>
    <property type="match status" value="1"/>
</dbReference>
<gene>
    <name evidence="10" type="ORF">Cme02nite_42270</name>
</gene>
<evidence type="ECO:0000256" key="8">
    <source>
        <dbReference type="SAM" id="Phobius"/>
    </source>
</evidence>
<dbReference type="Pfam" id="PF07690">
    <property type="entry name" value="MFS_1"/>
    <property type="match status" value="1"/>
</dbReference>
<dbReference type="CDD" id="cd17321">
    <property type="entry name" value="MFS_MMR_MDR_like"/>
    <property type="match status" value="1"/>
</dbReference>
<organism evidence="10 11">
    <name type="scientific">Catellatospora methionotrophica</name>
    <dbReference type="NCBI Taxonomy" id="121620"/>
    <lineage>
        <taxon>Bacteria</taxon>
        <taxon>Bacillati</taxon>
        <taxon>Actinomycetota</taxon>
        <taxon>Actinomycetes</taxon>
        <taxon>Micromonosporales</taxon>
        <taxon>Micromonosporaceae</taxon>
        <taxon>Catellatospora</taxon>
    </lineage>
</organism>
<feature type="transmembrane region" description="Helical" evidence="8">
    <location>
        <begin position="107"/>
        <end position="128"/>
    </location>
</feature>
<feature type="transmembrane region" description="Helical" evidence="8">
    <location>
        <begin position="305"/>
        <end position="324"/>
    </location>
</feature>
<feature type="transmembrane region" description="Helical" evidence="8">
    <location>
        <begin position="14"/>
        <end position="41"/>
    </location>
</feature>
<feature type="transmembrane region" description="Helical" evidence="8">
    <location>
        <begin position="166"/>
        <end position="190"/>
    </location>
</feature>
<dbReference type="PANTHER" id="PTHR42718">
    <property type="entry name" value="MAJOR FACILITATOR SUPERFAMILY MULTIDRUG TRANSPORTER MFSC"/>
    <property type="match status" value="1"/>
</dbReference>
<dbReference type="EMBL" id="BONJ01000022">
    <property type="protein sequence ID" value="GIG15895.1"/>
    <property type="molecule type" value="Genomic_DNA"/>
</dbReference>
<dbReference type="InterPro" id="IPR036259">
    <property type="entry name" value="MFS_trans_sf"/>
</dbReference>
<keyword evidence="11" id="KW-1185">Reference proteome</keyword>
<evidence type="ECO:0000256" key="5">
    <source>
        <dbReference type="ARBA" id="ARBA00022989"/>
    </source>
</evidence>
<proteinExistence type="predicted"/>
<dbReference type="RefSeq" id="WP_166381910.1">
    <property type="nucleotide sequence ID" value="NZ_BAAATT010000006.1"/>
</dbReference>
<feature type="transmembrane region" description="Helical" evidence="8">
    <location>
        <begin position="269"/>
        <end position="293"/>
    </location>
</feature>
<keyword evidence="5 8" id="KW-1133">Transmembrane helix</keyword>
<dbReference type="PANTHER" id="PTHR42718:SF47">
    <property type="entry name" value="METHYL VIOLOGEN RESISTANCE PROTEIN SMVA"/>
    <property type="match status" value="1"/>
</dbReference>
<dbReference type="GO" id="GO:0022857">
    <property type="term" value="F:transmembrane transporter activity"/>
    <property type="evidence" value="ECO:0007669"/>
    <property type="project" value="InterPro"/>
</dbReference>